<sequence length="718" mass="83413">MKALPKIYDPKKVENKIYNLWIKSNFFNPDKLPKRHKKPYCIVIPPPNITGELHMGHALNTIVQDILIRQKRLQGYQTLWLPGTDHAGIATQVRVEKELKKEGETRFDLGRELFIKRVWQWKKKYGEIILEQFKKLGASCDWSRARFTLDKEYIKAVETAFLHYYKKGWIYRGKRVVNWCPRCQTSLSDLEIEYEEEKGKLWYLRYPLATNYKLLTTNYIVVATTRPETMLGDTAVAVNPNDKRYQVLVRGRASIRLPLVERKIPIIADKLVDPKFGTGAVKITPAHDLTDYEISLRHNLPLIQVINEQAKITKEAPLPYQGLRVLEARKKVVEDLKKADLIEKVEDYLHQVPHCYRCQTTIELIPSEQWFLKMEGLAKMAQLPVKSGRVKFQPKGFEKIYFDWLKNIRDWCISRQIWWGQKIPLKGVFKERGSSHASAKASADDVLDTWFSSALWAFATLGWPKKTKELKKFYPTNVLSTDRGIINLWVARMIFSGMEFMKKEPFREVYIHATVLTKEGKRMSKSLGTGVDPINLIEKYGADATRFGIAWQIMGGQDIRFVEDNIVMGRKFCNKLWNASRFVLLQIGNQSTQINLSARPSTKSLCSGSKLTLADKRILRALDKTIKSVNKNLGSFRFGQAAHILYNFFWHDFCDVYIEQAKSGIRNPKSETRKVLLYVLLTSLKLLHPFIPFITEEIYQKLPVKDKKQCLMIEEWPK</sequence>
<keyword evidence="9 12" id="KW-0030">Aminoacyl-tRNA synthetase</keyword>
<dbReference type="InterPro" id="IPR002303">
    <property type="entry name" value="Valyl-tRNA_ligase"/>
</dbReference>
<dbReference type="SUPFAM" id="SSF52374">
    <property type="entry name" value="Nucleotidylyl transferase"/>
    <property type="match status" value="1"/>
</dbReference>
<dbReference type="InterPro" id="IPR013155">
    <property type="entry name" value="M/V/L/I-tRNA-synth_anticd-bd"/>
</dbReference>
<dbReference type="Pfam" id="PF08264">
    <property type="entry name" value="Anticodon_1"/>
    <property type="match status" value="1"/>
</dbReference>
<comment type="catalytic activity">
    <reaction evidence="10">
        <text>tRNA(Val) + L-valine + ATP = L-valyl-tRNA(Val) + AMP + diphosphate</text>
        <dbReference type="Rhea" id="RHEA:10704"/>
        <dbReference type="Rhea" id="RHEA-COMP:9672"/>
        <dbReference type="Rhea" id="RHEA-COMP:9708"/>
        <dbReference type="ChEBI" id="CHEBI:30616"/>
        <dbReference type="ChEBI" id="CHEBI:33019"/>
        <dbReference type="ChEBI" id="CHEBI:57762"/>
        <dbReference type="ChEBI" id="CHEBI:78442"/>
        <dbReference type="ChEBI" id="CHEBI:78537"/>
        <dbReference type="ChEBI" id="CHEBI:456215"/>
        <dbReference type="EC" id="6.1.1.9"/>
    </reaction>
</comment>
<evidence type="ECO:0000256" key="9">
    <source>
        <dbReference type="ARBA" id="ARBA00023146"/>
    </source>
</evidence>
<dbReference type="InterPro" id="IPR033705">
    <property type="entry name" value="Anticodon_Ia_Val"/>
</dbReference>
<dbReference type="InterPro" id="IPR009008">
    <property type="entry name" value="Val/Leu/Ile-tRNA-synth_edit"/>
</dbReference>
<comment type="subunit">
    <text evidence="2">Monomer.</text>
</comment>
<keyword evidence="8 12" id="KW-0648">Protein biosynthesis</keyword>
<dbReference type="GO" id="GO:0005524">
    <property type="term" value="F:ATP binding"/>
    <property type="evidence" value="ECO:0007669"/>
    <property type="project" value="UniProtKB-KW"/>
</dbReference>
<dbReference type="GO" id="GO:0004832">
    <property type="term" value="F:valine-tRNA ligase activity"/>
    <property type="evidence" value="ECO:0007669"/>
    <property type="project" value="UniProtKB-UniRule"/>
</dbReference>
<evidence type="ECO:0000256" key="11">
    <source>
        <dbReference type="NCBIfam" id="TIGR00422"/>
    </source>
</evidence>
<dbReference type="SUPFAM" id="SSF47323">
    <property type="entry name" value="Anticodon-binding domain of a subclass of class I aminoacyl-tRNA synthetases"/>
    <property type="match status" value="1"/>
</dbReference>
<feature type="domain" description="Aminoacyl-tRNA synthetase class Ia" evidence="13">
    <location>
        <begin position="443"/>
        <end position="561"/>
    </location>
</feature>
<proteinExistence type="inferred from homology"/>
<dbReference type="Proteomes" id="UP000231480">
    <property type="component" value="Unassembled WGS sequence"/>
</dbReference>
<dbReference type="Gene3D" id="3.40.50.620">
    <property type="entry name" value="HUPs"/>
    <property type="match status" value="2"/>
</dbReference>
<evidence type="ECO:0000256" key="5">
    <source>
        <dbReference type="ARBA" id="ARBA00022598"/>
    </source>
</evidence>
<dbReference type="Pfam" id="PF00133">
    <property type="entry name" value="tRNA-synt_1"/>
    <property type="match status" value="2"/>
</dbReference>
<comment type="subcellular location">
    <subcellularLocation>
        <location evidence="1">Cytoplasm</location>
    </subcellularLocation>
</comment>
<gene>
    <name evidence="15" type="ORF">COX44_00315</name>
</gene>
<dbReference type="Gene3D" id="2.170.220.10">
    <property type="match status" value="1"/>
</dbReference>
<feature type="domain" description="Methionyl/Valyl/Leucyl/Isoleucyl-tRNA synthetase anticodon-binding" evidence="14">
    <location>
        <begin position="615"/>
        <end position="718"/>
    </location>
</feature>
<dbReference type="InterPro" id="IPR001412">
    <property type="entry name" value="aa-tRNA-synth_I_CS"/>
</dbReference>
<dbReference type="EMBL" id="PCRH01000008">
    <property type="protein sequence ID" value="PIP17357.1"/>
    <property type="molecule type" value="Genomic_DNA"/>
</dbReference>
<evidence type="ECO:0000259" key="14">
    <source>
        <dbReference type="Pfam" id="PF08264"/>
    </source>
</evidence>
<dbReference type="InterPro" id="IPR009080">
    <property type="entry name" value="tRNAsynth_Ia_anticodon-bd"/>
</dbReference>
<dbReference type="InterPro" id="IPR002300">
    <property type="entry name" value="aa-tRNA-synth_Ia"/>
</dbReference>
<feature type="domain" description="Aminoacyl-tRNA synthetase class Ia" evidence="13">
    <location>
        <begin position="16"/>
        <end position="425"/>
    </location>
</feature>
<dbReference type="CDD" id="cd00817">
    <property type="entry name" value="ValRS_core"/>
    <property type="match status" value="1"/>
</dbReference>
<dbReference type="PROSITE" id="PS00178">
    <property type="entry name" value="AA_TRNA_LIGASE_I"/>
    <property type="match status" value="1"/>
</dbReference>
<dbReference type="NCBIfam" id="NF004349">
    <property type="entry name" value="PRK05729.1"/>
    <property type="match status" value="1"/>
</dbReference>
<evidence type="ECO:0000313" key="16">
    <source>
        <dbReference type="Proteomes" id="UP000231480"/>
    </source>
</evidence>
<evidence type="ECO:0000259" key="13">
    <source>
        <dbReference type="Pfam" id="PF00133"/>
    </source>
</evidence>
<reference evidence="15 16" key="1">
    <citation type="submission" date="2017-09" db="EMBL/GenBank/DDBJ databases">
        <title>Depth-based differentiation of microbial function through sediment-hosted aquifers and enrichment of novel symbionts in the deep terrestrial subsurface.</title>
        <authorList>
            <person name="Probst A.J."/>
            <person name="Ladd B."/>
            <person name="Jarett J.K."/>
            <person name="Geller-Mcgrath D.E."/>
            <person name="Sieber C.M."/>
            <person name="Emerson J.B."/>
            <person name="Anantharaman K."/>
            <person name="Thomas B.C."/>
            <person name="Malmstrom R."/>
            <person name="Stieglmeier M."/>
            <person name="Klingl A."/>
            <person name="Woyke T."/>
            <person name="Ryan C.M."/>
            <person name="Banfield J.F."/>
        </authorList>
    </citation>
    <scope>NUCLEOTIDE SEQUENCE [LARGE SCALE GENOMIC DNA]</scope>
    <source>
        <strain evidence="15">CG23_combo_of_CG06-09_8_20_14_all_37_13</strain>
    </source>
</reference>
<evidence type="ECO:0000256" key="2">
    <source>
        <dbReference type="ARBA" id="ARBA00011245"/>
    </source>
</evidence>
<evidence type="ECO:0000256" key="8">
    <source>
        <dbReference type="ARBA" id="ARBA00022917"/>
    </source>
</evidence>
<name>A0A2G9YDP8_9BACT</name>
<evidence type="ECO:0000256" key="3">
    <source>
        <dbReference type="ARBA" id="ARBA00013169"/>
    </source>
</evidence>
<evidence type="ECO:0000256" key="1">
    <source>
        <dbReference type="ARBA" id="ARBA00004496"/>
    </source>
</evidence>
<dbReference type="AlphaFoldDB" id="A0A2G9YDP8"/>
<dbReference type="GO" id="GO:0002161">
    <property type="term" value="F:aminoacyl-tRNA deacylase activity"/>
    <property type="evidence" value="ECO:0007669"/>
    <property type="project" value="InterPro"/>
</dbReference>
<evidence type="ECO:0000256" key="12">
    <source>
        <dbReference type="RuleBase" id="RU363035"/>
    </source>
</evidence>
<dbReference type="FunFam" id="3.40.50.620:FF:000032">
    <property type="entry name" value="Valine--tRNA ligase"/>
    <property type="match status" value="1"/>
</dbReference>
<keyword evidence="7 12" id="KW-0067">ATP-binding</keyword>
<dbReference type="PRINTS" id="PR00986">
    <property type="entry name" value="TRNASYNTHVAL"/>
</dbReference>
<dbReference type="InterPro" id="IPR014729">
    <property type="entry name" value="Rossmann-like_a/b/a_fold"/>
</dbReference>
<keyword evidence="6 12" id="KW-0547">Nucleotide-binding</keyword>
<dbReference type="CDD" id="cd07962">
    <property type="entry name" value="Anticodon_Ia_Val"/>
    <property type="match status" value="1"/>
</dbReference>
<dbReference type="PANTHER" id="PTHR11946:SF93">
    <property type="entry name" value="VALINE--TRNA LIGASE, CHLOROPLASTIC_MITOCHONDRIAL 2"/>
    <property type="match status" value="1"/>
</dbReference>
<comment type="caution">
    <text evidence="15">The sequence shown here is derived from an EMBL/GenBank/DDBJ whole genome shotgun (WGS) entry which is preliminary data.</text>
</comment>
<protein>
    <recommendedName>
        <fullName evidence="3 11">Valine--tRNA ligase</fullName>
        <ecNumber evidence="3 11">6.1.1.9</ecNumber>
    </recommendedName>
</protein>
<comment type="similarity">
    <text evidence="12">Belongs to the class-I aminoacyl-tRNA synthetase family.</text>
</comment>
<evidence type="ECO:0000256" key="4">
    <source>
        <dbReference type="ARBA" id="ARBA00022490"/>
    </source>
</evidence>
<evidence type="ECO:0000256" key="10">
    <source>
        <dbReference type="ARBA" id="ARBA00047552"/>
    </source>
</evidence>
<dbReference type="NCBIfam" id="TIGR00422">
    <property type="entry name" value="valS"/>
    <property type="match status" value="1"/>
</dbReference>
<organism evidence="15 16">
    <name type="scientific">Candidatus Portnoybacteria bacterium CG23_combo_of_CG06-09_8_20_14_all_37_13</name>
    <dbReference type="NCBI Taxonomy" id="1974819"/>
    <lineage>
        <taxon>Bacteria</taxon>
        <taxon>Candidatus Portnoyibacteriota</taxon>
    </lineage>
</organism>
<dbReference type="Gene3D" id="1.10.730.10">
    <property type="entry name" value="Isoleucyl-tRNA Synthetase, Domain 1"/>
    <property type="match status" value="1"/>
</dbReference>
<dbReference type="Gene3D" id="3.90.740.10">
    <property type="entry name" value="Valyl/Leucyl/Isoleucyl-tRNA synthetase, editing domain"/>
    <property type="match status" value="1"/>
</dbReference>
<evidence type="ECO:0000256" key="7">
    <source>
        <dbReference type="ARBA" id="ARBA00022840"/>
    </source>
</evidence>
<keyword evidence="5 12" id="KW-0436">Ligase</keyword>
<dbReference type="SUPFAM" id="SSF50677">
    <property type="entry name" value="ValRS/IleRS/LeuRS editing domain"/>
    <property type="match status" value="1"/>
</dbReference>
<dbReference type="EC" id="6.1.1.9" evidence="3 11"/>
<dbReference type="GO" id="GO:0005829">
    <property type="term" value="C:cytosol"/>
    <property type="evidence" value="ECO:0007669"/>
    <property type="project" value="TreeGrafter"/>
</dbReference>
<dbReference type="PANTHER" id="PTHR11946">
    <property type="entry name" value="VALYL-TRNA SYNTHETASES"/>
    <property type="match status" value="1"/>
</dbReference>
<evidence type="ECO:0000313" key="15">
    <source>
        <dbReference type="EMBL" id="PIP17357.1"/>
    </source>
</evidence>
<keyword evidence="4" id="KW-0963">Cytoplasm</keyword>
<evidence type="ECO:0000256" key="6">
    <source>
        <dbReference type="ARBA" id="ARBA00022741"/>
    </source>
</evidence>
<dbReference type="GO" id="GO:0006438">
    <property type="term" value="P:valyl-tRNA aminoacylation"/>
    <property type="evidence" value="ECO:0007669"/>
    <property type="project" value="UniProtKB-UniRule"/>
</dbReference>
<accession>A0A2G9YDP8</accession>